<dbReference type="PROSITE" id="PS00018">
    <property type="entry name" value="EF_HAND_1"/>
    <property type="match status" value="1"/>
</dbReference>
<dbReference type="PROSITE" id="PS50222">
    <property type="entry name" value="EF_HAND_2"/>
    <property type="match status" value="1"/>
</dbReference>
<dbReference type="SUPFAM" id="SSF47473">
    <property type="entry name" value="EF-hand"/>
    <property type="match status" value="1"/>
</dbReference>
<feature type="compositionally biased region" description="Polar residues" evidence="2">
    <location>
        <begin position="76"/>
        <end position="88"/>
    </location>
</feature>
<reference evidence="4" key="1">
    <citation type="submission" date="2018-02" db="EMBL/GenBank/DDBJ databases">
        <authorList>
            <person name="Cohen D.B."/>
            <person name="Kent A.D."/>
        </authorList>
    </citation>
    <scope>NUCLEOTIDE SEQUENCE</scope>
</reference>
<protein>
    <recommendedName>
        <fullName evidence="3">EF-hand domain-containing protein</fullName>
    </recommendedName>
</protein>
<dbReference type="EMBL" id="OIVN01000594">
    <property type="protein sequence ID" value="SPC82718.1"/>
    <property type="molecule type" value="Genomic_DNA"/>
</dbReference>
<dbReference type="GO" id="GO:0005509">
    <property type="term" value="F:calcium ion binding"/>
    <property type="evidence" value="ECO:0007669"/>
    <property type="project" value="InterPro"/>
</dbReference>
<proteinExistence type="predicted"/>
<dbReference type="SMART" id="SM00054">
    <property type="entry name" value="EFh"/>
    <property type="match status" value="1"/>
</dbReference>
<dbReference type="InterPro" id="IPR011992">
    <property type="entry name" value="EF-hand-dom_pair"/>
</dbReference>
<evidence type="ECO:0000259" key="3">
    <source>
        <dbReference type="PROSITE" id="PS50222"/>
    </source>
</evidence>
<evidence type="ECO:0000313" key="4">
    <source>
        <dbReference type="EMBL" id="SPC82718.1"/>
    </source>
</evidence>
<keyword evidence="1" id="KW-0106">Calcium</keyword>
<accession>A0A2N9F6F9</accession>
<dbReference type="Gene3D" id="1.10.238.10">
    <property type="entry name" value="EF-hand"/>
    <property type="match status" value="1"/>
</dbReference>
<dbReference type="AlphaFoldDB" id="A0A2N9F6F9"/>
<dbReference type="InterPro" id="IPR018247">
    <property type="entry name" value="EF_Hand_1_Ca_BS"/>
</dbReference>
<sequence length="297" mass="32972">MPKQSEASNSESEDNEETPENSGSESESESESEEFQQQPQIPSTTNGVGVTDYEKQRLSRIAENRARMEALGLPNIASSFLGSAQIVSNKKKGKKKVDDDDYRPDKVEEELGCGSEERTTAGSRRKKVGNKGSKPEKKVPAQKGLSESDYVDDDDALRQAIALSLQATAGVSGVVHSGPSKCSEADVVNATLNKKKGRTRIQEDTGKMKRKKSFSSRVQMTEDELVVNFFQFDDVWKGSITVRDIERVAIAHDFMWTEKELTDMIHCFDSDRDGKLSMEDFRKIVGRCNMIKGPESS</sequence>
<feature type="compositionally biased region" description="Acidic residues" evidence="2">
    <location>
        <begin position="99"/>
        <end position="111"/>
    </location>
</feature>
<feature type="region of interest" description="Disordered" evidence="2">
    <location>
        <begin position="1"/>
        <end position="52"/>
    </location>
</feature>
<feature type="domain" description="EF-hand" evidence="3">
    <location>
        <begin position="256"/>
        <end position="291"/>
    </location>
</feature>
<feature type="region of interest" description="Disordered" evidence="2">
    <location>
        <begin position="73"/>
        <end position="148"/>
    </location>
</feature>
<feature type="compositionally biased region" description="Polar residues" evidence="2">
    <location>
        <begin position="35"/>
        <end position="48"/>
    </location>
</feature>
<dbReference type="InterPro" id="IPR002048">
    <property type="entry name" value="EF_hand_dom"/>
</dbReference>
<feature type="compositionally biased region" description="Low complexity" evidence="2">
    <location>
        <begin position="1"/>
        <end position="10"/>
    </location>
</feature>
<name>A0A2N9F6F9_FAGSY</name>
<evidence type="ECO:0000256" key="2">
    <source>
        <dbReference type="SAM" id="MobiDB-lite"/>
    </source>
</evidence>
<evidence type="ECO:0000256" key="1">
    <source>
        <dbReference type="ARBA" id="ARBA00022837"/>
    </source>
</evidence>
<organism evidence="4">
    <name type="scientific">Fagus sylvatica</name>
    <name type="common">Beechnut</name>
    <dbReference type="NCBI Taxonomy" id="28930"/>
    <lineage>
        <taxon>Eukaryota</taxon>
        <taxon>Viridiplantae</taxon>
        <taxon>Streptophyta</taxon>
        <taxon>Embryophyta</taxon>
        <taxon>Tracheophyta</taxon>
        <taxon>Spermatophyta</taxon>
        <taxon>Magnoliopsida</taxon>
        <taxon>eudicotyledons</taxon>
        <taxon>Gunneridae</taxon>
        <taxon>Pentapetalae</taxon>
        <taxon>rosids</taxon>
        <taxon>fabids</taxon>
        <taxon>Fagales</taxon>
        <taxon>Fagaceae</taxon>
        <taxon>Fagus</taxon>
    </lineage>
</organism>
<gene>
    <name evidence="4" type="ORF">FSB_LOCUS10600</name>
</gene>